<dbReference type="PANTHER" id="PTHR33908">
    <property type="entry name" value="MANNOSYLTRANSFERASE YKCB-RELATED"/>
    <property type="match status" value="1"/>
</dbReference>
<dbReference type="Proteomes" id="UP000321181">
    <property type="component" value="Unassembled WGS sequence"/>
</dbReference>
<keyword evidence="4" id="KW-0808">Transferase</keyword>
<comment type="subcellular location">
    <subcellularLocation>
        <location evidence="1">Cell membrane</location>
        <topology evidence="1">Multi-pass membrane protein</topology>
    </subcellularLocation>
</comment>
<sequence length="577" mass="59732">MTSPQARERARAPLPAVVIPLVTLLGITGWTAANAWWLATHRAGRPLNIDEAGYLGIALTYARGWELGGPTGWLDAVLGPSMHAPLTPAVTSLVVLLGWGPERAGMAVVLASGALTLVLLALLAARLRRRAVVGLALVLLATTPGFLAYSRNVSFAVPATALVLAALLALARSRGLTSTPWSLAFGVAVGLLPLTRTMTLAFVPVLLVVAVVQALATPGDRRRQALALLLACLAAAGVAATWLVPSRELVLGYLTSYGYGAQSAAYSLGAASPPLALLGMVAKETFVPHFVLGLAGCAAAAWPALRALRARHSRDDLRRVARHPLAAPALVVAGGCAALMSSRNAGSAFALPLLGPAAVIAAAGWDRLLRGRVGAARPVGLALLVTVCVVLAVPSFHRGSVLAEPRYVSVPGTPALIVTEGENLHPAYVTTGRGVLRDHPAMAVEWARSVDRLTTHVLDGSTARPDVALGFRGYFVNVNTLQLEVLERTGVGVAVVQIDPVTLGEDLPAYEAWLTSGSAAASCHLLTSPGTVNEFAPVPDTGELEAAAARVGFRAVDRVATPDGRTVTVWERAGGGC</sequence>
<evidence type="ECO:0000256" key="8">
    <source>
        <dbReference type="SAM" id="Phobius"/>
    </source>
</evidence>
<keyword evidence="2" id="KW-1003">Cell membrane</keyword>
<dbReference type="InterPro" id="IPR050297">
    <property type="entry name" value="LipidA_mod_glycosyltrf_83"/>
</dbReference>
<keyword evidence="7 8" id="KW-0472">Membrane</keyword>
<dbReference type="PANTHER" id="PTHR33908:SF11">
    <property type="entry name" value="MEMBRANE PROTEIN"/>
    <property type="match status" value="1"/>
</dbReference>
<keyword evidence="10" id="KW-1185">Reference proteome</keyword>
<evidence type="ECO:0000256" key="1">
    <source>
        <dbReference type="ARBA" id="ARBA00004651"/>
    </source>
</evidence>
<dbReference type="GO" id="GO:0009103">
    <property type="term" value="P:lipopolysaccharide biosynthetic process"/>
    <property type="evidence" value="ECO:0007669"/>
    <property type="project" value="UniProtKB-ARBA"/>
</dbReference>
<evidence type="ECO:0000256" key="7">
    <source>
        <dbReference type="ARBA" id="ARBA00023136"/>
    </source>
</evidence>
<feature type="transmembrane region" description="Helical" evidence="8">
    <location>
        <begin position="131"/>
        <end position="149"/>
    </location>
</feature>
<comment type="caution">
    <text evidence="9">The sequence shown here is derived from an EMBL/GenBank/DDBJ whole genome shotgun (WGS) entry which is preliminary data.</text>
</comment>
<evidence type="ECO:0000256" key="3">
    <source>
        <dbReference type="ARBA" id="ARBA00022676"/>
    </source>
</evidence>
<dbReference type="AlphaFoldDB" id="A0A512DH84"/>
<evidence type="ECO:0000256" key="2">
    <source>
        <dbReference type="ARBA" id="ARBA00022475"/>
    </source>
</evidence>
<evidence type="ECO:0000256" key="4">
    <source>
        <dbReference type="ARBA" id="ARBA00022679"/>
    </source>
</evidence>
<evidence type="ECO:0000313" key="10">
    <source>
        <dbReference type="Proteomes" id="UP000321181"/>
    </source>
</evidence>
<feature type="transmembrane region" description="Helical" evidence="8">
    <location>
        <begin position="348"/>
        <end position="366"/>
    </location>
</feature>
<dbReference type="GO" id="GO:0005886">
    <property type="term" value="C:plasma membrane"/>
    <property type="evidence" value="ECO:0007669"/>
    <property type="project" value="UniProtKB-SubCell"/>
</dbReference>
<keyword evidence="5 8" id="KW-0812">Transmembrane</keyword>
<feature type="transmembrane region" description="Helical" evidence="8">
    <location>
        <begin position="325"/>
        <end position="342"/>
    </location>
</feature>
<evidence type="ECO:0000256" key="6">
    <source>
        <dbReference type="ARBA" id="ARBA00022989"/>
    </source>
</evidence>
<feature type="transmembrane region" description="Helical" evidence="8">
    <location>
        <begin position="178"/>
        <end position="194"/>
    </location>
</feature>
<name>A0A512DH84_9CELL</name>
<feature type="transmembrane region" description="Helical" evidence="8">
    <location>
        <begin position="104"/>
        <end position="124"/>
    </location>
</feature>
<protein>
    <submittedName>
        <fullName evidence="9">Uncharacterized protein</fullName>
    </submittedName>
</protein>
<reference evidence="9 10" key="1">
    <citation type="submission" date="2019-07" db="EMBL/GenBank/DDBJ databases">
        <title>Whole genome shotgun sequence of Cellulomonas aerilata NBRC 106308.</title>
        <authorList>
            <person name="Hosoyama A."/>
            <person name="Uohara A."/>
            <person name="Ohji S."/>
            <person name="Ichikawa N."/>
        </authorList>
    </citation>
    <scope>NUCLEOTIDE SEQUENCE [LARGE SCALE GENOMIC DNA]</scope>
    <source>
        <strain evidence="9 10">NBRC 106308</strain>
    </source>
</reference>
<dbReference type="RefSeq" id="WP_186816650.1">
    <property type="nucleotide sequence ID" value="NZ_BAAARM010000003.1"/>
</dbReference>
<proteinExistence type="predicted"/>
<evidence type="ECO:0000256" key="5">
    <source>
        <dbReference type="ARBA" id="ARBA00022692"/>
    </source>
</evidence>
<evidence type="ECO:0000313" key="9">
    <source>
        <dbReference type="EMBL" id="GEO35806.1"/>
    </source>
</evidence>
<accession>A0A512DH84</accession>
<feature type="transmembrane region" description="Helical" evidence="8">
    <location>
        <begin position="378"/>
        <end position="396"/>
    </location>
</feature>
<keyword evidence="3" id="KW-0328">Glycosyltransferase</keyword>
<feature type="transmembrane region" description="Helical" evidence="8">
    <location>
        <begin position="225"/>
        <end position="244"/>
    </location>
</feature>
<keyword evidence="6 8" id="KW-1133">Transmembrane helix</keyword>
<feature type="transmembrane region" description="Helical" evidence="8">
    <location>
        <begin position="155"/>
        <end position="171"/>
    </location>
</feature>
<gene>
    <name evidence="9" type="ORF">CAE01nite_35310</name>
</gene>
<feature type="transmembrane region" description="Helical" evidence="8">
    <location>
        <begin position="286"/>
        <end position="305"/>
    </location>
</feature>
<dbReference type="EMBL" id="BJYY01000023">
    <property type="protein sequence ID" value="GEO35806.1"/>
    <property type="molecule type" value="Genomic_DNA"/>
</dbReference>
<organism evidence="9 10">
    <name type="scientific">Cellulomonas aerilata</name>
    <dbReference type="NCBI Taxonomy" id="515326"/>
    <lineage>
        <taxon>Bacteria</taxon>
        <taxon>Bacillati</taxon>
        <taxon>Actinomycetota</taxon>
        <taxon>Actinomycetes</taxon>
        <taxon>Micrococcales</taxon>
        <taxon>Cellulomonadaceae</taxon>
        <taxon>Cellulomonas</taxon>
    </lineage>
</organism>
<feature type="transmembrane region" description="Helical" evidence="8">
    <location>
        <begin position="12"/>
        <end position="37"/>
    </location>
</feature>
<dbReference type="GO" id="GO:0016763">
    <property type="term" value="F:pentosyltransferase activity"/>
    <property type="evidence" value="ECO:0007669"/>
    <property type="project" value="TreeGrafter"/>
</dbReference>